<keyword evidence="11" id="KW-0498">Mitosis</keyword>
<evidence type="ECO:0000256" key="8">
    <source>
        <dbReference type="ARBA" id="ARBA00022618"/>
    </source>
</evidence>
<evidence type="ECO:0000256" key="11">
    <source>
        <dbReference type="ARBA" id="ARBA00022776"/>
    </source>
</evidence>
<feature type="compositionally biased region" description="Polar residues" evidence="18">
    <location>
        <begin position="1079"/>
        <end position="1094"/>
    </location>
</feature>
<dbReference type="Pfam" id="PF02985">
    <property type="entry name" value="HEAT"/>
    <property type="match status" value="1"/>
</dbReference>
<dbReference type="InterPro" id="IPR000357">
    <property type="entry name" value="HEAT"/>
</dbReference>
<dbReference type="GO" id="GO:0072686">
    <property type="term" value="C:mitotic spindle"/>
    <property type="evidence" value="ECO:0007669"/>
    <property type="project" value="TreeGrafter"/>
</dbReference>
<feature type="region of interest" description="Disordered" evidence="18">
    <location>
        <begin position="228"/>
        <end position="285"/>
    </location>
</feature>
<feature type="region of interest" description="Disordered" evidence="18">
    <location>
        <begin position="815"/>
        <end position="839"/>
    </location>
</feature>
<dbReference type="PROSITE" id="PS50077">
    <property type="entry name" value="HEAT_REPEAT"/>
    <property type="match status" value="1"/>
</dbReference>
<dbReference type="GO" id="GO:0002162">
    <property type="term" value="F:dystroglycan binding"/>
    <property type="evidence" value="ECO:0007669"/>
    <property type="project" value="UniProtKB-ARBA"/>
</dbReference>
<feature type="compositionally biased region" description="Low complexity" evidence="18">
    <location>
        <begin position="541"/>
        <end position="587"/>
    </location>
</feature>
<dbReference type="GO" id="GO:0030981">
    <property type="term" value="C:cortical microtubule cytoskeleton"/>
    <property type="evidence" value="ECO:0007669"/>
    <property type="project" value="UniProtKB-ARBA"/>
</dbReference>
<evidence type="ECO:0000256" key="14">
    <source>
        <dbReference type="ARBA" id="ARBA00023212"/>
    </source>
</evidence>
<dbReference type="InterPro" id="IPR016024">
    <property type="entry name" value="ARM-type_fold"/>
</dbReference>
<dbReference type="InterPro" id="IPR011989">
    <property type="entry name" value="ARM-like"/>
</dbReference>
<sequence length="1529" mass="168244">MEPRMESCLAQVLQKDVGKRLQVGQELIDYFSDKQKSADLEHDQTMLDKLVDGLATSWVNSSNYKVVLLGMDILSALVTRLQDRFKAQIGTGELPSIAPLLSDSCSNLLFSSPVLCHLQYVWDRMLGGFKHKNFRTREGICLCLIATLNASGAQSLTLSKIVPHICNLLGDPNSQVRDAAINSLVEIYRHVGERVRADLSKKGLPQSRLNVIFTKFDEVQKSGNMIQSANDKNFDDEDSVDGNRPSSASSTSSKALPSSRRNVGMGTTRRLGSSTLGSKSSAAKEGAGAVDEEDFIKAFDDVPVVQIYSSRDLEESINKIREILSDDKHDWEQRVNALKKIRSLLLAGAAEYDNFFQHLRLLDGAFKLSAKDLRSQVVREACITLGHLSSVLGNKFDHGAEAIMPTIFNLIPNSAKIMATSGVVAVRLIIRHTHIPRLIPVITSNCTSKSVAVRRRCFEFLDLLLQEWQTHSLERHISVLAETIKKGIHDADSEARIEARKCYWGFHSHFSREAEHLYHTLESSYQKALQSHLKNSDSIVSLPQSDRSSSSSQESLNRPLSAKRSPTGSTTSRGSTVSTKSVSTTGSLQRSRSDIDVNAAASAKSKVSSSSGTAPFSSAAALPPGSYASLGRIRTRRQSSGSATNVASTPSDNRGRSRAKVVSQSQRSRSANPAGAGSRSSSPGKLLGSSYGGLAGGSSRGPPVTPSSEKRSKIPRSQGCSRETSPNRIGLARSSRIPRPSMSQGCSRDTSRESSRDTSPARGFPPLDRFGLGQPGRIPGSVNAMRVLSTSTDLEAAVADALVRGTKKPVRRRYEPYGMYSDDDANSDASSVCSERSYGSRNGGIPHYLRQTEDVAEVLNHCASSNWSERKEGLLGLQNLLKSQRTLSRVELKRLCEIFTRMFADPHSKVFSMFLETLVDFIIIHKDDLQDWLFVLLTQLLKKMGADLLGSVQAKVQKALDVTRDSFPFDQQFNILMRFIVDQTQTPNLKVKVAILKYIESLARQMDPTDFVNSSETRLAVSRIITWTTEPKSSDVRKAAQIVLISLFELNTPEFTMLLGALPKTFQDGATKLLHNHLKNSSNTSVGSPSNTIGRTPSRHTSSRTSPLTSPTNCSHGGLSPSRLWGWSADGLAKHPPPFSQPNSIPTAPSHKALRRSYSPSMLDYDTENLNSEEIYSSLRGVTEAIEKFSFRSQEDLNEPIKRDGKKECDIVSRDGGAASPATEGRRGSEVEGGRTALDNKTSLLNTQPPRAFPGPRAREYNPYPYSDAINTYDKTALKEAVFDDDMEQLRDVPIDHSDLVADLLKELSNHNERVEERKGALLELLKITREDSLGVWEEHFKTILLLLLETLGDKDHSIRALALRVLREILRNQPARFKNYAELTIMKTLEAHKDSHKEVVRVAEEAASTLASSIHPEQCIKVLCPIIQTADYPINLAAIKMQTKVVERIAKELLLQLLADIIPGLLQGYDNTESSVRKASVFCLVAIYSVIGEDLKPHLAQLTGSKVCIVLPGLITHTWALPACHKSI</sequence>
<reference evidence="20" key="2">
    <citation type="submission" date="2025-08" db="UniProtKB">
        <authorList>
            <consortium name="Ensembl"/>
        </authorList>
    </citation>
    <scope>IDENTIFICATION</scope>
</reference>
<dbReference type="GO" id="GO:0006903">
    <property type="term" value="P:vesicle targeting"/>
    <property type="evidence" value="ECO:0007669"/>
    <property type="project" value="UniProtKB-ARBA"/>
</dbReference>
<dbReference type="GO" id="GO:0034453">
    <property type="term" value="P:microtubule anchoring"/>
    <property type="evidence" value="ECO:0007669"/>
    <property type="project" value="UniProtKB-ARBA"/>
</dbReference>
<dbReference type="Ensembl" id="ENSCJAT00000023650.5">
    <property type="protein sequence ID" value="ENSCJAP00000022369.3"/>
    <property type="gene ID" value="ENSCJAG00000013398.5"/>
</dbReference>
<feature type="region of interest" description="Disordered" evidence="18">
    <location>
        <begin position="536"/>
        <end position="776"/>
    </location>
</feature>
<dbReference type="GO" id="GO:0045921">
    <property type="term" value="P:positive regulation of exocytosis"/>
    <property type="evidence" value="ECO:0007669"/>
    <property type="project" value="UniProtKB-ARBA"/>
</dbReference>
<dbReference type="PANTHER" id="PTHR21567">
    <property type="entry name" value="CLASP"/>
    <property type="match status" value="1"/>
</dbReference>
<proteinExistence type="inferred from homology"/>
<feature type="region of interest" description="Disordered" evidence="18">
    <location>
        <begin position="1077"/>
        <end position="1117"/>
    </location>
</feature>
<dbReference type="GO" id="GO:0005881">
    <property type="term" value="C:cytoplasmic microtubule"/>
    <property type="evidence" value="ECO:0007669"/>
    <property type="project" value="TreeGrafter"/>
</dbReference>
<keyword evidence="16" id="KW-0137">Centromere</keyword>
<dbReference type="GO" id="GO:0007020">
    <property type="term" value="P:microtubule nucleation"/>
    <property type="evidence" value="ECO:0007669"/>
    <property type="project" value="UniProtKB-ARBA"/>
</dbReference>
<dbReference type="InterPro" id="IPR034085">
    <property type="entry name" value="TOG"/>
</dbReference>
<evidence type="ECO:0000256" key="5">
    <source>
        <dbReference type="ARBA" id="ARBA00009549"/>
    </source>
</evidence>
<comment type="similarity">
    <text evidence="5">Belongs to the CLASP family.</text>
</comment>
<dbReference type="SUPFAM" id="SSF48371">
    <property type="entry name" value="ARM repeat"/>
    <property type="match status" value="2"/>
</dbReference>
<feature type="compositionally biased region" description="Low complexity" evidence="18">
    <location>
        <begin position="245"/>
        <end position="259"/>
    </location>
</feature>
<reference evidence="20" key="3">
    <citation type="submission" date="2025-09" db="UniProtKB">
        <authorList>
            <consortium name="Ensembl"/>
        </authorList>
    </citation>
    <scope>IDENTIFICATION</scope>
</reference>
<evidence type="ECO:0000256" key="12">
    <source>
        <dbReference type="ARBA" id="ARBA00022838"/>
    </source>
</evidence>
<evidence type="ECO:0000313" key="20">
    <source>
        <dbReference type="Ensembl" id="ENSCJAP00000022369.3"/>
    </source>
</evidence>
<protein>
    <submittedName>
        <fullName evidence="20">Cytoplasmic linker associated protein 1</fullName>
    </submittedName>
</protein>
<feature type="domain" description="TOG" evidence="19">
    <location>
        <begin position="1"/>
        <end position="225"/>
    </location>
</feature>
<keyword evidence="8" id="KW-0132">Cell division</keyword>
<dbReference type="GO" id="GO:0000776">
    <property type="term" value="C:kinetochore"/>
    <property type="evidence" value="ECO:0007669"/>
    <property type="project" value="UniProtKB-KW"/>
</dbReference>
<dbReference type="FunFam" id="1.25.10.10:FF:000006">
    <property type="entry name" value="CLIP-associating protein 1 isoform 2"/>
    <property type="match status" value="1"/>
</dbReference>
<dbReference type="InterPro" id="IPR021133">
    <property type="entry name" value="HEAT_type_2"/>
</dbReference>
<dbReference type="GO" id="GO:0051301">
    <property type="term" value="P:cell division"/>
    <property type="evidence" value="ECO:0007669"/>
    <property type="project" value="UniProtKB-KW"/>
</dbReference>
<dbReference type="GO" id="GO:0040001">
    <property type="term" value="P:establishment of mitotic spindle localization"/>
    <property type="evidence" value="ECO:0007669"/>
    <property type="project" value="TreeGrafter"/>
</dbReference>
<feature type="region of interest" description="Disordered" evidence="18">
    <location>
        <begin position="1133"/>
        <end position="1153"/>
    </location>
</feature>
<dbReference type="GO" id="GO:0051010">
    <property type="term" value="F:microtubule plus-end binding"/>
    <property type="evidence" value="ECO:0007669"/>
    <property type="project" value="UniProtKB-ARBA"/>
</dbReference>
<dbReference type="GO" id="GO:0010634">
    <property type="term" value="P:positive regulation of epithelial cell migration"/>
    <property type="evidence" value="ECO:0007669"/>
    <property type="project" value="UniProtKB-ARBA"/>
</dbReference>
<dbReference type="GO" id="GO:0090091">
    <property type="term" value="P:positive regulation of extracellular matrix disassembly"/>
    <property type="evidence" value="ECO:0007669"/>
    <property type="project" value="UniProtKB-ARBA"/>
</dbReference>
<dbReference type="HOGENOM" id="CLU_005060_2_0_1"/>
<keyword evidence="12" id="KW-0995">Kinetochore</keyword>
<feature type="domain" description="TOG" evidence="19">
    <location>
        <begin position="847"/>
        <end position="1084"/>
    </location>
</feature>
<dbReference type="InterPro" id="IPR024395">
    <property type="entry name" value="CLASP_N_dom"/>
</dbReference>
<keyword evidence="13" id="KW-0333">Golgi apparatus</keyword>
<dbReference type="GO" id="GO:0005828">
    <property type="term" value="C:kinetochore microtubule"/>
    <property type="evidence" value="ECO:0007669"/>
    <property type="project" value="UniProtKB-ARBA"/>
</dbReference>
<feature type="compositionally biased region" description="Polar residues" evidence="18">
    <location>
        <begin position="638"/>
        <end position="652"/>
    </location>
</feature>
<dbReference type="InterPro" id="IPR057546">
    <property type="entry name" value="HEAT_GCN1"/>
</dbReference>
<evidence type="ECO:0000256" key="17">
    <source>
        <dbReference type="PROSITE-ProRule" id="PRU00103"/>
    </source>
</evidence>
<accession>F6Y9U0</accession>
<name>F6Y9U0_CALJA</name>
<dbReference type="Proteomes" id="UP000008225">
    <property type="component" value="Chromosome 6"/>
</dbReference>
<dbReference type="SMART" id="SM01349">
    <property type="entry name" value="TOG"/>
    <property type="match status" value="4"/>
</dbReference>
<dbReference type="GO" id="GO:0007163">
    <property type="term" value="P:establishment or maintenance of cell polarity"/>
    <property type="evidence" value="ECO:0007669"/>
    <property type="project" value="UniProtKB-ARBA"/>
</dbReference>
<dbReference type="GO" id="GO:0005813">
    <property type="term" value="C:centrosome"/>
    <property type="evidence" value="ECO:0007669"/>
    <property type="project" value="UniProtKB-SubCell"/>
</dbReference>
<dbReference type="GO" id="GO:0045180">
    <property type="term" value="C:basal cortex"/>
    <property type="evidence" value="ECO:0007669"/>
    <property type="project" value="TreeGrafter"/>
</dbReference>
<dbReference type="GO" id="GO:0051497">
    <property type="term" value="P:negative regulation of stress fiber assembly"/>
    <property type="evidence" value="ECO:0007669"/>
    <property type="project" value="UniProtKB-ARBA"/>
</dbReference>
<keyword evidence="7" id="KW-0963">Cytoplasm</keyword>
<keyword evidence="21" id="KW-1185">Reference proteome</keyword>
<dbReference type="GO" id="GO:0031110">
    <property type="term" value="P:regulation of microtubule polymerization or depolymerization"/>
    <property type="evidence" value="ECO:0007669"/>
    <property type="project" value="UniProtKB-ARBA"/>
</dbReference>
<evidence type="ECO:0000256" key="10">
    <source>
        <dbReference type="ARBA" id="ARBA00022737"/>
    </source>
</evidence>
<evidence type="ECO:0000256" key="16">
    <source>
        <dbReference type="ARBA" id="ARBA00023328"/>
    </source>
</evidence>
<evidence type="ECO:0000256" key="1">
    <source>
        <dbReference type="ARBA" id="ARBA00004186"/>
    </source>
</evidence>
<dbReference type="Pfam" id="PF12348">
    <property type="entry name" value="CLASP_N"/>
    <property type="match status" value="1"/>
</dbReference>
<dbReference type="GO" id="GO:0031023">
    <property type="term" value="P:microtubule organizing center organization"/>
    <property type="evidence" value="ECO:0007669"/>
    <property type="project" value="UniProtKB-ARBA"/>
</dbReference>
<feature type="compositionally biased region" description="Polar residues" evidence="18">
    <location>
        <begin position="718"/>
        <end position="727"/>
    </location>
</feature>
<feature type="compositionally biased region" description="Basic and acidic residues" evidence="18">
    <location>
        <begin position="1224"/>
        <end position="1233"/>
    </location>
</feature>
<feature type="region of interest" description="Disordered" evidence="18">
    <location>
        <begin position="1211"/>
        <end position="1261"/>
    </location>
</feature>
<organism evidence="20 21">
    <name type="scientific">Callithrix jacchus</name>
    <name type="common">White-tufted-ear marmoset</name>
    <name type="synonym">Simia Jacchus</name>
    <dbReference type="NCBI Taxonomy" id="9483"/>
    <lineage>
        <taxon>Eukaryota</taxon>
        <taxon>Metazoa</taxon>
        <taxon>Chordata</taxon>
        <taxon>Craniata</taxon>
        <taxon>Vertebrata</taxon>
        <taxon>Euteleostomi</taxon>
        <taxon>Mammalia</taxon>
        <taxon>Eutheria</taxon>
        <taxon>Euarchontoglires</taxon>
        <taxon>Primates</taxon>
        <taxon>Haplorrhini</taxon>
        <taxon>Platyrrhini</taxon>
        <taxon>Cebidae</taxon>
        <taxon>Callitrichinae</taxon>
        <taxon>Callithrix</taxon>
        <taxon>Callithrix</taxon>
    </lineage>
</organism>
<evidence type="ECO:0000256" key="13">
    <source>
        <dbReference type="ARBA" id="ARBA00023034"/>
    </source>
</evidence>
<keyword evidence="15" id="KW-0131">Cell cycle</keyword>
<evidence type="ECO:0000256" key="4">
    <source>
        <dbReference type="ARBA" id="ARBA00004629"/>
    </source>
</evidence>
<evidence type="ECO:0000256" key="3">
    <source>
        <dbReference type="ARBA" id="ARBA00004601"/>
    </source>
</evidence>
<keyword evidence="14" id="KW-0206">Cytoskeleton</keyword>
<dbReference type="Pfam" id="PF23271">
    <property type="entry name" value="HEAT_GCN1"/>
    <property type="match status" value="1"/>
</dbReference>
<feature type="compositionally biased region" description="Low complexity" evidence="18">
    <location>
        <begin position="667"/>
        <end position="689"/>
    </location>
</feature>
<dbReference type="Pfam" id="PF21040">
    <property type="entry name" value="CEP104-like_TOG"/>
    <property type="match status" value="1"/>
</dbReference>
<reference evidence="20" key="1">
    <citation type="submission" date="2009-03" db="EMBL/GenBank/DDBJ databases">
        <authorList>
            <person name="Warren W."/>
            <person name="Ye L."/>
            <person name="Minx P."/>
            <person name="Worley K."/>
            <person name="Gibbs R."/>
            <person name="Wilson R.K."/>
        </authorList>
    </citation>
    <scope>NUCLEOTIDE SEQUENCE [LARGE SCALE GENOMIC DNA]</scope>
</reference>
<evidence type="ECO:0000256" key="15">
    <source>
        <dbReference type="ARBA" id="ARBA00023306"/>
    </source>
</evidence>
<evidence type="ECO:0000259" key="19">
    <source>
        <dbReference type="SMART" id="SM01349"/>
    </source>
</evidence>
<gene>
    <name evidence="20" type="primary">CLASP1</name>
</gene>
<feature type="compositionally biased region" description="Low complexity" evidence="18">
    <location>
        <begin position="599"/>
        <end position="621"/>
    </location>
</feature>
<keyword evidence="6" id="KW-0158">Chromosome</keyword>
<dbReference type="GO" id="GO:1903690">
    <property type="term" value="P:negative regulation of wound healing, spreading of epidermal cells"/>
    <property type="evidence" value="ECO:0007669"/>
    <property type="project" value="UniProtKB-ARBA"/>
</dbReference>
<keyword evidence="10" id="KW-0677">Repeat</keyword>
<dbReference type="GO" id="GO:0043515">
    <property type="term" value="F:kinetochore binding"/>
    <property type="evidence" value="ECO:0007669"/>
    <property type="project" value="TreeGrafter"/>
</dbReference>
<dbReference type="GeneTree" id="ENSGT00940000154817"/>
<evidence type="ECO:0000313" key="21">
    <source>
        <dbReference type="Proteomes" id="UP000008225"/>
    </source>
</evidence>
<dbReference type="GO" id="GO:0007030">
    <property type="term" value="P:Golgi organization"/>
    <property type="evidence" value="ECO:0007669"/>
    <property type="project" value="UniProtKB-ARBA"/>
</dbReference>
<evidence type="ECO:0000256" key="2">
    <source>
        <dbReference type="ARBA" id="ARBA00004300"/>
    </source>
</evidence>
<feature type="compositionally biased region" description="Low complexity" evidence="18">
    <location>
        <begin position="1103"/>
        <end position="1112"/>
    </location>
</feature>
<feature type="domain" description="TOG" evidence="19">
    <location>
        <begin position="1286"/>
        <end position="1524"/>
    </location>
</feature>
<feature type="compositionally biased region" description="Gly residues" evidence="18">
    <location>
        <begin position="690"/>
        <end position="699"/>
    </location>
</feature>
<comment type="subcellular location">
    <subcellularLocation>
        <location evidence="4">Chromosome</location>
        <location evidence="4">Centromere</location>
        <location evidence="4">Kinetochore</location>
    </subcellularLocation>
    <subcellularLocation>
        <location evidence="2">Cytoplasm</location>
        <location evidence="2">Cytoskeleton</location>
        <location evidence="2">Microtubule organizing center</location>
        <location evidence="2">Centrosome</location>
    </subcellularLocation>
    <subcellularLocation>
        <location evidence="1">Cytoplasm</location>
        <location evidence="1">Cytoskeleton</location>
        <location evidence="1">Spindle</location>
    </subcellularLocation>
    <subcellularLocation>
        <location evidence="3">Golgi apparatus</location>
        <location evidence="3">trans-Golgi network</location>
    </subcellularLocation>
</comment>
<feature type="repeat" description="HEAT" evidence="17">
    <location>
        <begin position="161"/>
        <end position="199"/>
    </location>
</feature>
<dbReference type="PANTHER" id="PTHR21567:SF28">
    <property type="entry name" value="CLIP-ASSOCIATING PROTEIN 1"/>
    <property type="match status" value="1"/>
</dbReference>
<evidence type="ECO:0000256" key="6">
    <source>
        <dbReference type="ARBA" id="ARBA00022454"/>
    </source>
</evidence>
<dbReference type="GO" id="GO:0090307">
    <property type="term" value="P:mitotic spindle assembly"/>
    <property type="evidence" value="ECO:0007669"/>
    <property type="project" value="TreeGrafter"/>
</dbReference>
<evidence type="ECO:0000256" key="18">
    <source>
        <dbReference type="SAM" id="MobiDB-lite"/>
    </source>
</evidence>
<dbReference type="GO" id="GO:0071711">
    <property type="term" value="P:basement membrane organization"/>
    <property type="evidence" value="ECO:0007669"/>
    <property type="project" value="UniProtKB-ARBA"/>
</dbReference>
<dbReference type="GO" id="GO:0010458">
    <property type="term" value="P:exit from mitosis"/>
    <property type="evidence" value="ECO:0007669"/>
    <property type="project" value="UniProtKB-ARBA"/>
</dbReference>
<dbReference type="Bgee" id="ENSCJAG00000013398">
    <property type="expression patterns" value="Expressed in testis and 6 other cell types or tissues"/>
</dbReference>
<feature type="compositionally biased region" description="Polar residues" evidence="18">
    <location>
        <begin position="1239"/>
        <end position="1249"/>
    </location>
</feature>
<dbReference type="FunFam" id="1.25.10.10:FF:000005">
    <property type="entry name" value="CLIP-associating protein 1 isoform 2"/>
    <property type="match status" value="1"/>
</dbReference>
<dbReference type="FunFam" id="1.25.10.10:FF:000001">
    <property type="entry name" value="CLIP-associating protein 1 isoform 2"/>
    <property type="match status" value="1"/>
</dbReference>
<dbReference type="GO" id="GO:0005794">
    <property type="term" value="C:Golgi apparatus"/>
    <property type="evidence" value="ECO:0007669"/>
    <property type="project" value="UniProtKB-SubCell"/>
</dbReference>
<evidence type="ECO:0000256" key="9">
    <source>
        <dbReference type="ARBA" id="ARBA00022701"/>
    </source>
</evidence>
<dbReference type="Gene3D" id="1.25.10.10">
    <property type="entry name" value="Leucine-rich Repeat Variant"/>
    <property type="match status" value="4"/>
</dbReference>
<dbReference type="GO" id="GO:0051893">
    <property type="term" value="P:regulation of focal adhesion assembly"/>
    <property type="evidence" value="ECO:0007669"/>
    <property type="project" value="UniProtKB-ARBA"/>
</dbReference>
<keyword evidence="9" id="KW-0493">Microtubule</keyword>
<evidence type="ECO:0000256" key="7">
    <source>
        <dbReference type="ARBA" id="ARBA00022490"/>
    </source>
</evidence>
<feature type="domain" description="TOG" evidence="19">
    <location>
        <begin position="312"/>
        <end position="544"/>
    </location>
</feature>